<accession>A0A2M8KWM8</accession>
<proteinExistence type="inferred from homology"/>
<dbReference type="GO" id="GO:0048029">
    <property type="term" value="F:monosaccharide binding"/>
    <property type="evidence" value="ECO:0007669"/>
    <property type="project" value="TreeGrafter"/>
</dbReference>
<evidence type="ECO:0000313" key="6">
    <source>
        <dbReference type="Proteomes" id="UP000229098"/>
    </source>
</evidence>
<dbReference type="EMBL" id="PFEF01000006">
    <property type="protein sequence ID" value="PJE64338.1"/>
    <property type="molecule type" value="Genomic_DNA"/>
</dbReference>
<dbReference type="InterPro" id="IPR001672">
    <property type="entry name" value="G6P_Isomerase"/>
</dbReference>
<dbReference type="GO" id="GO:0006094">
    <property type="term" value="P:gluconeogenesis"/>
    <property type="evidence" value="ECO:0007669"/>
    <property type="project" value="UniProtKB-KW"/>
</dbReference>
<dbReference type="AlphaFoldDB" id="A0A2M8KWM8"/>
<dbReference type="PRINTS" id="PR00662">
    <property type="entry name" value="G6PISOMERASE"/>
</dbReference>
<dbReference type="PANTHER" id="PTHR11469:SF1">
    <property type="entry name" value="GLUCOSE-6-PHOSPHATE ISOMERASE"/>
    <property type="match status" value="1"/>
</dbReference>
<dbReference type="GO" id="GO:0006096">
    <property type="term" value="P:glycolytic process"/>
    <property type="evidence" value="ECO:0007669"/>
    <property type="project" value="UniProtKB-UniPathway"/>
</dbReference>
<dbReference type="GO" id="GO:0097367">
    <property type="term" value="F:carbohydrate derivative binding"/>
    <property type="evidence" value="ECO:0007669"/>
    <property type="project" value="InterPro"/>
</dbReference>
<dbReference type="GO" id="GO:0005829">
    <property type="term" value="C:cytosol"/>
    <property type="evidence" value="ECO:0007669"/>
    <property type="project" value="TreeGrafter"/>
</dbReference>
<dbReference type="Proteomes" id="UP000229098">
    <property type="component" value="Unassembled WGS sequence"/>
</dbReference>
<comment type="catalytic activity">
    <reaction evidence="4">
        <text>alpha-D-glucose 6-phosphate = beta-D-fructose 6-phosphate</text>
        <dbReference type="Rhea" id="RHEA:11816"/>
        <dbReference type="ChEBI" id="CHEBI:57634"/>
        <dbReference type="ChEBI" id="CHEBI:58225"/>
        <dbReference type="EC" id="5.3.1.9"/>
    </reaction>
</comment>
<gene>
    <name evidence="5" type="ORF">COU90_02710</name>
</gene>
<protein>
    <recommendedName>
        <fullName evidence="4">Glucose-6-phosphate isomerase</fullName>
        <ecNumber evidence="4">5.3.1.9</ecNumber>
    </recommendedName>
</protein>
<reference evidence="6" key="1">
    <citation type="submission" date="2017-09" db="EMBL/GenBank/DDBJ databases">
        <title>Depth-based differentiation of microbial function through sediment-hosted aquifers and enrichment of novel symbionts in the deep terrestrial subsurface.</title>
        <authorList>
            <person name="Probst A.J."/>
            <person name="Ladd B."/>
            <person name="Jarett J.K."/>
            <person name="Geller-Mcgrath D.E."/>
            <person name="Sieber C.M.K."/>
            <person name="Emerson J.B."/>
            <person name="Anantharaman K."/>
            <person name="Thomas B.C."/>
            <person name="Malmstrom R."/>
            <person name="Stieglmeier M."/>
            <person name="Klingl A."/>
            <person name="Woyke T."/>
            <person name="Ryan C.M."/>
            <person name="Banfield J.F."/>
        </authorList>
    </citation>
    <scope>NUCLEOTIDE SEQUENCE [LARGE SCALE GENOMIC DNA]</scope>
</reference>
<keyword evidence="2 4" id="KW-0324">Glycolysis</keyword>
<comment type="pathway">
    <text evidence="4">Carbohydrate degradation; glycolysis; D-glyceraldehyde 3-phosphate and glycerone phosphate from D-glucose: step 2/4.</text>
</comment>
<dbReference type="CDD" id="cd05015">
    <property type="entry name" value="SIS_PGI_1"/>
    <property type="match status" value="1"/>
</dbReference>
<evidence type="ECO:0000313" key="5">
    <source>
        <dbReference type="EMBL" id="PJE64338.1"/>
    </source>
</evidence>
<dbReference type="GO" id="GO:0004347">
    <property type="term" value="F:glucose-6-phosphate isomerase activity"/>
    <property type="evidence" value="ECO:0007669"/>
    <property type="project" value="UniProtKB-EC"/>
</dbReference>
<dbReference type="UniPathway" id="UPA00109">
    <property type="reaction ID" value="UER00181"/>
</dbReference>
<evidence type="ECO:0000256" key="3">
    <source>
        <dbReference type="ARBA" id="ARBA00023235"/>
    </source>
</evidence>
<dbReference type="InterPro" id="IPR035476">
    <property type="entry name" value="SIS_PGI_1"/>
</dbReference>
<evidence type="ECO:0000256" key="2">
    <source>
        <dbReference type="ARBA" id="ARBA00023152"/>
    </source>
</evidence>
<evidence type="ECO:0000256" key="4">
    <source>
        <dbReference type="RuleBase" id="RU000612"/>
    </source>
</evidence>
<name>A0A2M8KWM8_9BACT</name>
<dbReference type="Gene3D" id="3.40.50.10490">
    <property type="entry name" value="Glucose-6-phosphate isomerase like protein, domain 1"/>
    <property type="match status" value="2"/>
</dbReference>
<dbReference type="EC" id="5.3.1.9" evidence="4"/>
<dbReference type="Pfam" id="PF00342">
    <property type="entry name" value="PGI"/>
    <property type="match status" value="1"/>
</dbReference>
<dbReference type="GO" id="GO:0051156">
    <property type="term" value="P:glucose 6-phosphate metabolic process"/>
    <property type="evidence" value="ECO:0007669"/>
    <property type="project" value="TreeGrafter"/>
</dbReference>
<keyword evidence="1 4" id="KW-0312">Gluconeogenesis</keyword>
<comment type="caution">
    <text evidence="5">The sequence shown here is derived from an EMBL/GenBank/DDBJ whole genome shotgun (WGS) entry which is preliminary data.</text>
</comment>
<evidence type="ECO:0000256" key="1">
    <source>
        <dbReference type="ARBA" id="ARBA00022432"/>
    </source>
</evidence>
<dbReference type="PROSITE" id="PS51463">
    <property type="entry name" value="P_GLUCOSE_ISOMERASE_3"/>
    <property type="match status" value="1"/>
</dbReference>
<keyword evidence="3 4" id="KW-0413">Isomerase</keyword>
<dbReference type="PANTHER" id="PTHR11469">
    <property type="entry name" value="GLUCOSE-6-PHOSPHATE ISOMERASE"/>
    <property type="match status" value="1"/>
</dbReference>
<comment type="similarity">
    <text evidence="4">Belongs to the GPI family.</text>
</comment>
<sequence length="441" mass="49509">MKLFYEKTALIEDRELLETEGLLTDYVNHMRSVISAGEYEAPEASVNLPSDDNLLANILRIKEKKVSSALKYIVVIGIGGSNLGTQAVYNAMRGYADALEPDIYPKIFFADTNDNEFTKKLCAFLCSHITDPEEVLVIAVSKSGGTTETIVNTEFFMQKLKTVIVNVRDRLVVITDYNSKWWQVLEKDTDITRLSIPHIVGGRYSVFSAVGLFPLAAAGFDIKALRKGACDMRTLCAGNSIEENYAMQSAAVLYASAKKGKIINDNFFFHPECESLGKWYRQLMGESIGKEKDIDGVVVHAGITPTVSLGSVDLHSMAQLYLGGPRDKITTFVWSDVSGVKARIPERKDMLFPELVKDISGRTFEEIIHAIREGVKIAYQKNNLPFMEIILSELSEYELGMFLQFKMMEMMYLGKLMRLNVFDQPNVEAYKKETKNILETS</sequence>
<dbReference type="InterPro" id="IPR046348">
    <property type="entry name" value="SIS_dom_sf"/>
</dbReference>
<dbReference type="SUPFAM" id="SSF53697">
    <property type="entry name" value="SIS domain"/>
    <property type="match status" value="1"/>
</dbReference>
<organism evidence="5 6">
    <name type="scientific">Candidatus Ryanbacteria bacterium CG10_big_fil_rev_8_21_14_0_10_43_42</name>
    <dbReference type="NCBI Taxonomy" id="1974864"/>
    <lineage>
        <taxon>Bacteria</taxon>
        <taxon>Candidatus Ryaniibacteriota</taxon>
    </lineage>
</organism>